<feature type="coiled-coil region" evidence="1">
    <location>
        <begin position="110"/>
        <end position="137"/>
    </location>
</feature>
<dbReference type="PANTHER" id="PTHR47140">
    <property type="entry name" value="MAP3K7 C-TERMINAL-LIKE PROTEIN"/>
    <property type="match status" value="1"/>
</dbReference>
<dbReference type="InterPro" id="IPR042800">
    <property type="entry name" value="Map3k7cl"/>
</dbReference>
<name>A0A401NW16_SCYTO</name>
<organism evidence="2 3">
    <name type="scientific">Scyliorhinus torazame</name>
    <name type="common">Cloudy catshark</name>
    <name type="synonym">Catulus torazame</name>
    <dbReference type="NCBI Taxonomy" id="75743"/>
    <lineage>
        <taxon>Eukaryota</taxon>
        <taxon>Metazoa</taxon>
        <taxon>Chordata</taxon>
        <taxon>Craniata</taxon>
        <taxon>Vertebrata</taxon>
        <taxon>Chondrichthyes</taxon>
        <taxon>Elasmobranchii</taxon>
        <taxon>Galeomorphii</taxon>
        <taxon>Galeoidea</taxon>
        <taxon>Carcharhiniformes</taxon>
        <taxon>Scyliorhinidae</taxon>
        <taxon>Scyliorhinus</taxon>
    </lineage>
</organism>
<dbReference type="STRING" id="75743.A0A401NW16"/>
<dbReference type="AlphaFoldDB" id="A0A401NW16"/>
<dbReference type="OMA" id="MAREFHH"/>
<gene>
    <name evidence="2" type="ORF">scyTo_0004714</name>
</gene>
<dbReference type="GO" id="GO:0005634">
    <property type="term" value="C:nucleus"/>
    <property type="evidence" value="ECO:0007669"/>
    <property type="project" value="TreeGrafter"/>
</dbReference>
<dbReference type="OrthoDB" id="8866809at2759"/>
<proteinExistence type="predicted"/>
<comment type="caution">
    <text evidence="2">The sequence shown here is derived from an EMBL/GenBank/DDBJ whole genome shotgun (WGS) entry which is preliminary data.</text>
</comment>
<evidence type="ECO:0000256" key="1">
    <source>
        <dbReference type="SAM" id="Coils"/>
    </source>
</evidence>
<keyword evidence="1" id="KW-0175">Coiled coil</keyword>
<accession>A0A401NW16</accession>
<evidence type="ECO:0000313" key="3">
    <source>
        <dbReference type="Proteomes" id="UP000288216"/>
    </source>
</evidence>
<protein>
    <submittedName>
        <fullName evidence="2">Uncharacterized protein</fullName>
    </submittedName>
</protein>
<evidence type="ECO:0000313" key="2">
    <source>
        <dbReference type="EMBL" id="GCB65076.1"/>
    </source>
</evidence>
<reference evidence="2 3" key="1">
    <citation type="journal article" date="2018" name="Nat. Ecol. Evol.">
        <title>Shark genomes provide insights into elasmobranch evolution and the origin of vertebrates.</title>
        <authorList>
            <person name="Hara Y"/>
            <person name="Yamaguchi K"/>
            <person name="Onimaru K"/>
            <person name="Kadota M"/>
            <person name="Koyanagi M"/>
            <person name="Keeley SD"/>
            <person name="Tatsumi K"/>
            <person name="Tanaka K"/>
            <person name="Motone F"/>
            <person name="Kageyama Y"/>
            <person name="Nozu R"/>
            <person name="Adachi N"/>
            <person name="Nishimura O"/>
            <person name="Nakagawa R"/>
            <person name="Tanegashima C"/>
            <person name="Kiyatake I"/>
            <person name="Matsumoto R"/>
            <person name="Murakumo K"/>
            <person name="Nishida K"/>
            <person name="Terakita A"/>
            <person name="Kuratani S"/>
            <person name="Sato K"/>
            <person name="Hyodo S Kuraku.S."/>
        </authorList>
    </citation>
    <scope>NUCLEOTIDE SEQUENCE [LARGE SCALE GENOMIC DNA]</scope>
</reference>
<dbReference type="Proteomes" id="UP000288216">
    <property type="component" value="Unassembled WGS sequence"/>
</dbReference>
<keyword evidence="3" id="KW-1185">Reference proteome</keyword>
<dbReference type="EMBL" id="BFAA01001413">
    <property type="protein sequence ID" value="GCB65076.1"/>
    <property type="molecule type" value="Genomic_DNA"/>
</dbReference>
<dbReference type="PANTHER" id="PTHR47140:SF1">
    <property type="entry name" value="MAP3K7 C-TERMINAL-LIKE PROTEIN"/>
    <property type="match status" value="1"/>
</dbReference>
<dbReference type="GO" id="GO:0005829">
    <property type="term" value="C:cytosol"/>
    <property type="evidence" value="ECO:0007669"/>
    <property type="project" value="TreeGrafter"/>
</dbReference>
<sequence>MGSAGKDQAGHESVQNVVSAGVELCKLKNKNYTRTFAPIGHMITTRRLPSDKPVHISLSLDDLTELNIPDDFIPNVYLQLDQRLQPLQPCLNSKESILVFQQHCRIAEQYHKVQKEIALLQERKKQLIAELDQDEKDQLNATHLTQEYQQLSEENHSLTSCHLQCREQLEKLQVLLQQQQGSS</sequence>